<reference evidence="1 2" key="1">
    <citation type="submission" date="2022-12" db="EMBL/GenBank/DDBJ databases">
        <title>Chromosome-level genome of Tegillarca granosa.</title>
        <authorList>
            <person name="Kim J."/>
        </authorList>
    </citation>
    <scope>NUCLEOTIDE SEQUENCE [LARGE SCALE GENOMIC DNA]</scope>
    <source>
        <strain evidence="1">Teg-2019</strain>
        <tissue evidence="1">Adductor muscle</tissue>
    </source>
</reference>
<accession>A0ABQ9FVN7</accession>
<name>A0ABQ9FVN7_TEGGR</name>
<evidence type="ECO:0000313" key="1">
    <source>
        <dbReference type="EMBL" id="KAJ8319800.1"/>
    </source>
</evidence>
<protein>
    <submittedName>
        <fullName evidence="1">Uncharacterized protein</fullName>
    </submittedName>
</protein>
<evidence type="ECO:0000313" key="2">
    <source>
        <dbReference type="Proteomes" id="UP001217089"/>
    </source>
</evidence>
<dbReference type="EMBL" id="JARBDR010000141">
    <property type="protein sequence ID" value="KAJ8319800.1"/>
    <property type="molecule type" value="Genomic_DNA"/>
</dbReference>
<organism evidence="1 2">
    <name type="scientific">Tegillarca granosa</name>
    <name type="common">Malaysian cockle</name>
    <name type="synonym">Anadara granosa</name>
    <dbReference type="NCBI Taxonomy" id="220873"/>
    <lineage>
        <taxon>Eukaryota</taxon>
        <taxon>Metazoa</taxon>
        <taxon>Spiralia</taxon>
        <taxon>Lophotrochozoa</taxon>
        <taxon>Mollusca</taxon>
        <taxon>Bivalvia</taxon>
        <taxon>Autobranchia</taxon>
        <taxon>Pteriomorphia</taxon>
        <taxon>Arcoida</taxon>
        <taxon>Arcoidea</taxon>
        <taxon>Arcidae</taxon>
        <taxon>Tegillarca</taxon>
    </lineage>
</organism>
<comment type="caution">
    <text evidence="1">The sequence shown here is derived from an EMBL/GenBank/DDBJ whole genome shotgun (WGS) entry which is preliminary data.</text>
</comment>
<sequence length="428" mass="49618">MTLWCRSPKGYSELRNSNFIMLPSEKILQKYKNHVKQDAVINKDMLPWMLNEAKLKNIPPEGYEDFSTINHITCAFPNIYSLNSKICFIMDISHTIKKRNNIAKIGDSSHCKRHLKLGLHFIEWKHFQSAYLWNIATHPFLVHHKLTQEHFFLTSESKMRIHFAENVLNDKMLHLMGLYQKSLGDDAFKKASFLVSNFRDARPITSASDDRLRENHDVMDFFVEWEREIKKDSKIKNNGKHLISLQTRQDIISSILGFEELCKQKFKHSNFSMVPNRINSDVIENIFCQQRTLYSGANTNPTYLSYCHSMNSVTLGQTTISRKSNTGGETAEIHKKNNQVFKKGKSDSDSLRHVSMEKVCLQHDRSSFISLTEKDFLSVDTALPTATPNWPGSYTVKVVGTIFTFKVRRYALDLIFRFCLLYNVLLLS</sequence>
<keyword evidence="2" id="KW-1185">Reference proteome</keyword>
<gene>
    <name evidence="1" type="ORF">KUTeg_001387</name>
</gene>
<dbReference type="Proteomes" id="UP001217089">
    <property type="component" value="Unassembled WGS sequence"/>
</dbReference>
<proteinExistence type="predicted"/>